<sequence>MRLGQLVDPIAQQLLELQKVSASQWVLRGLGVAATLLALMAALGSMALFGHIGAVLITLLVAVGLLASFRNPDSDVGLLAPAAIVVSFLGDGEISMLRAAAVGGALLIGHSAFALAATMPVHGELDRTGWRLAGSALLPVLGMSIVAGALVAGLSLVHLGPWMLVLGVIAAIGLFLTVLPRER</sequence>
<accession>A0A291GZB5</accession>
<keyword evidence="1" id="KW-1133">Transmembrane helix</keyword>
<evidence type="ECO:0000313" key="2">
    <source>
        <dbReference type="EMBL" id="ATG55540.1"/>
    </source>
</evidence>
<keyword evidence="1" id="KW-0472">Membrane</keyword>
<dbReference type="AlphaFoldDB" id="A0A291GZB5"/>
<organism evidence="2 3">
    <name type="scientific">Brachybacterium ginsengisoli</name>
    <dbReference type="NCBI Taxonomy" id="1331682"/>
    <lineage>
        <taxon>Bacteria</taxon>
        <taxon>Bacillati</taxon>
        <taxon>Actinomycetota</taxon>
        <taxon>Actinomycetes</taxon>
        <taxon>Micrococcales</taxon>
        <taxon>Dermabacteraceae</taxon>
        <taxon>Brachybacterium</taxon>
    </lineage>
</organism>
<feature type="transmembrane region" description="Helical" evidence="1">
    <location>
        <begin position="133"/>
        <end position="156"/>
    </location>
</feature>
<name>A0A291GZB5_9MICO</name>
<feature type="transmembrane region" description="Helical" evidence="1">
    <location>
        <begin position="49"/>
        <end position="69"/>
    </location>
</feature>
<dbReference type="EMBL" id="CP023564">
    <property type="protein sequence ID" value="ATG55540.1"/>
    <property type="molecule type" value="Genomic_DNA"/>
</dbReference>
<feature type="transmembrane region" description="Helical" evidence="1">
    <location>
        <begin position="162"/>
        <end position="179"/>
    </location>
</feature>
<dbReference type="RefSeq" id="WP_096800000.1">
    <property type="nucleotide sequence ID" value="NZ_CP023564.1"/>
</dbReference>
<feature type="transmembrane region" description="Helical" evidence="1">
    <location>
        <begin position="76"/>
        <end position="94"/>
    </location>
</feature>
<dbReference type="OrthoDB" id="4794418at2"/>
<feature type="transmembrane region" description="Helical" evidence="1">
    <location>
        <begin position="100"/>
        <end position="121"/>
    </location>
</feature>
<dbReference type="KEGG" id="bgg:CFK41_12730"/>
<evidence type="ECO:0000256" key="1">
    <source>
        <dbReference type="SAM" id="Phobius"/>
    </source>
</evidence>
<keyword evidence="3" id="KW-1185">Reference proteome</keyword>
<proteinExistence type="predicted"/>
<dbReference type="Proteomes" id="UP000217889">
    <property type="component" value="Chromosome"/>
</dbReference>
<keyword evidence="1" id="KW-0812">Transmembrane</keyword>
<evidence type="ECO:0000313" key="3">
    <source>
        <dbReference type="Proteomes" id="UP000217889"/>
    </source>
</evidence>
<gene>
    <name evidence="2" type="ORF">CFK41_12730</name>
</gene>
<protein>
    <submittedName>
        <fullName evidence="2">Uncharacterized protein</fullName>
    </submittedName>
</protein>
<feature type="transmembrane region" description="Helical" evidence="1">
    <location>
        <begin position="25"/>
        <end position="43"/>
    </location>
</feature>
<reference evidence="2 3" key="1">
    <citation type="journal article" date="2014" name="Int. J. Syst. Evol. Microbiol.">
        <title>Brachybacterium ginsengisoli sp. nov., isolated from soil of a ginseng field.</title>
        <authorList>
            <person name="Hoang V.A."/>
            <person name="Kim Y.J."/>
            <person name="Nguyen N.L."/>
            <person name="Yang D.C."/>
        </authorList>
    </citation>
    <scope>NUCLEOTIDE SEQUENCE [LARGE SCALE GENOMIC DNA]</scope>
    <source>
        <strain evidence="2 3">DCY80</strain>
    </source>
</reference>